<dbReference type="EMBL" id="MU251518">
    <property type="protein sequence ID" value="KAG9233055.1"/>
    <property type="molecule type" value="Genomic_DNA"/>
</dbReference>
<keyword evidence="3" id="KW-1185">Reference proteome</keyword>
<evidence type="ECO:0000256" key="1">
    <source>
        <dbReference type="SAM" id="MobiDB-lite"/>
    </source>
</evidence>
<evidence type="ECO:0000313" key="3">
    <source>
        <dbReference type="Proteomes" id="UP000824998"/>
    </source>
</evidence>
<reference evidence="2" key="1">
    <citation type="journal article" date="2021" name="IMA Fungus">
        <title>Genomic characterization of three marine fungi, including Emericellopsis atlantica sp. nov. with signatures of a generalist lifestyle and marine biomass degradation.</title>
        <authorList>
            <person name="Hagestad O.C."/>
            <person name="Hou L."/>
            <person name="Andersen J.H."/>
            <person name="Hansen E.H."/>
            <person name="Altermark B."/>
            <person name="Li C."/>
            <person name="Kuhnert E."/>
            <person name="Cox R.J."/>
            <person name="Crous P.W."/>
            <person name="Spatafora J.W."/>
            <person name="Lail K."/>
            <person name="Amirebrahimi M."/>
            <person name="Lipzen A."/>
            <person name="Pangilinan J."/>
            <person name="Andreopoulos W."/>
            <person name="Hayes R.D."/>
            <person name="Ng V."/>
            <person name="Grigoriev I.V."/>
            <person name="Jackson S.A."/>
            <person name="Sutton T.D.S."/>
            <person name="Dobson A.D.W."/>
            <person name="Rama T."/>
        </authorList>
    </citation>
    <scope>NUCLEOTIDE SEQUENCE</scope>
    <source>
        <strain evidence="2">TRa018bII</strain>
    </source>
</reference>
<evidence type="ECO:0000313" key="2">
    <source>
        <dbReference type="EMBL" id="KAG9233055.1"/>
    </source>
</evidence>
<dbReference type="Proteomes" id="UP000824998">
    <property type="component" value="Unassembled WGS sequence"/>
</dbReference>
<dbReference type="AlphaFoldDB" id="A0A9P8C4D0"/>
<accession>A0A9P8C4D0</accession>
<gene>
    <name evidence="2" type="ORF">BJ875DRAFT_59369</name>
</gene>
<sequence>MWLVRTSISCSWWSTLPPSRGDYPAGIPGALSHPSPAGGETAPLTPERGWAAVSQHGRGDMHLCAGGMLLRGESQEEIAVPLDGGNREL</sequence>
<protein>
    <submittedName>
        <fullName evidence="2">Uncharacterized protein</fullName>
    </submittedName>
</protein>
<feature type="region of interest" description="Disordered" evidence="1">
    <location>
        <begin position="23"/>
        <end position="45"/>
    </location>
</feature>
<organism evidence="2 3">
    <name type="scientific">Amylocarpus encephaloides</name>
    <dbReference type="NCBI Taxonomy" id="45428"/>
    <lineage>
        <taxon>Eukaryota</taxon>
        <taxon>Fungi</taxon>
        <taxon>Dikarya</taxon>
        <taxon>Ascomycota</taxon>
        <taxon>Pezizomycotina</taxon>
        <taxon>Leotiomycetes</taxon>
        <taxon>Helotiales</taxon>
        <taxon>Helotiales incertae sedis</taxon>
        <taxon>Amylocarpus</taxon>
    </lineage>
</organism>
<proteinExistence type="predicted"/>
<comment type="caution">
    <text evidence="2">The sequence shown here is derived from an EMBL/GenBank/DDBJ whole genome shotgun (WGS) entry which is preliminary data.</text>
</comment>
<name>A0A9P8C4D0_9HELO</name>